<name>A0ABP9AF68_9SPHI</name>
<evidence type="ECO:0000313" key="8">
    <source>
        <dbReference type="Proteomes" id="UP001501411"/>
    </source>
</evidence>
<reference evidence="8" key="1">
    <citation type="journal article" date="2019" name="Int. J. Syst. Evol. Microbiol.">
        <title>The Global Catalogue of Microorganisms (GCM) 10K type strain sequencing project: providing services to taxonomists for standard genome sequencing and annotation.</title>
        <authorList>
            <consortium name="The Broad Institute Genomics Platform"/>
            <consortium name="The Broad Institute Genome Sequencing Center for Infectious Disease"/>
            <person name="Wu L."/>
            <person name="Ma J."/>
        </authorList>
    </citation>
    <scope>NUCLEOTIDE SEQUENCE [LARGE SCALE GENOMIC DNA]</scope>
    <source>
        <strain evidence="8">JCM 18200</strain>
    </source>
</reference>
<proteinExistence type="inferred from homology"/>
<keyword evidence="3 6" id="KW-0812">Transmembrane</keyword>
<feature type="transmembrane region" description="Helical" evidence="6">
    <location>
        <begin position="211"/>
        <end position="240"/>
    </location>
</feature>
<keyword evidence="5 6" id="KW-0472">Membrane</keyword>
<comment type="caution">
    <text evidence="7">The sequence shown here is derived from an EMBL/GenBank/DDBJ whole genome shotgun (WGS) entry which is preliminary data.</text>
</comment>
<comment type="subcellular location">
    <subcellularLocation>
        <location evidence="1">Membrane</location>
        <topology evidence="1">Multi-pass membrane protein</topology>
    </subcellularLocation>
</comment>
<keyword evidence="8" id="KW-1185">Reference proteome</keyword>
<feature type="transmembrane region" description="Helical" evidence="6">
    <location>
        <begin position="317"/>
        <end position="339"/>
    </location>
</feature>
<dbReference type="EMBL" id="BAABIQ010000002">
    <property type="protein sequence ID" value="GAA4778932.1"/>
    <property type="molecule type" value="Genomic_DNA"/>
</dbReference>
<comment type="similarity">
    <text evidence="2">Belongs to the autoinducer-2 exporter (AI-2E) (TC 2.A.86) family.</text>
</comment>
<evidence type="ECO:0000256" key="3">
    <source>
        <dbReference type="ARBA" id="ARBA00022692"/>
    </source>
</evidence>
<evidence type="ECO:0000256" key="6">
    <source>
        <dbReference type="SAM" id="Phobius"/>
    </source>
</evidence>
<evidence type="ECO:0000256" key="1">
    <source>
        <dbReference type="ARBA" id="ARBA00004141"/>
    </source>
</evidence>
<evidence type="ECO:0000256" key="4">
    <source>
        <dbReference type="ARBA" id="ARBA00022989"/>
    </source>
</evidence>
<gene>
    <name evidence="7" type="ORF">GCM10023231_01950</name>
</gene>
<feature type="transmembrane region" description="Helical" evidence="6">
    <location>
        <begin position="43"/>
        <end position="64"/>
    </location>
</feature>
<dbReference type="RefSeq" id="WP_345229812.1">
    <property type="nucleotide sequence ID" value="NZ_BAABIQ010000002.1"/>
</dbReference>
<dbReference type="Pfam" id="PF01594">
    <property type="entry name" value="AI-2E_transport"/>
    <property type="match status" value="1"/>
</dbReference>
<dbReference type="PANTHER" id="PTHR21716:SF62">
    <property type="entry name" value="TRANSPORT PROTEIN YDBI-RELATED"/>
    <property type="match status" value="1"/>
</dbReference>
<feature type="transmembrane region" description="Helical" evidence="6">
    <location>
        <begin position="76"/>
        <end position="95"/>
    </location>
</feature>
<dbReference type="Proteomes" id="UP001501411">
    <property type="component" value="Unassembled WGS sequence"/>
</dbReference>
<feature type="transmembrane region" description="Helical" evidence="6">
    <location>
        <begin position="148"/>
        <end position="171"/>
    </location>
</feature>
<evidence type="ECO:0000256" key="5">
    <source>
        <dbReference type="ARBA" id="ARBA00023136"/>
    </source>
</evidence>
<organism evidence="7 8">
    <name type="scientific">Olivibacter ginsenosidimutans</name>
    <dbReference type="NCBI Taxonomy" id="1176537"/>
    <lineage>
        <taxon>Bacteria</taxon>
        <taxon>Pseudomonadati</taxon>
        <taxon>Bacteroidota</taxon>
        <taxon>Sphingobacteriia</taxon>
        <taxon>Sphingobacteriales</taxon>
        <taxon>Sphingobacteriaceae</taxon>
        <taxon>Olivibacter</taxon>
    </lineage>
</organism>
<feature type="transmembrane region" description="Helical" evidence="6">
    <location>
        <begin position="252"/>
        <end position="280"/>
    </location>
</feature>
<keyword evidence="4 6" id="KW-1133">Transmembrane helix</keyword>
<protein>
    <submittedName>
        <fullName evidence="7">AI-2E family transporter</fullName>
    </submittedName>
</protein>
<evidence type="ECO:0000256" key="2">
    <source>
        <dbReference type="ARBA" id="ARBA00009773"/>
    </source>
</evidence>
<sequence length="345" mass="37924">MANQEPLPEKEDISLFTKKVWITVGVITLLVIIIFILKAAFNVLLMVFAGALLAVYFHGLANLLERKIKIGHRWCLLVGVILTLLLIGALFWFLGAKISLQVGELTQDMPKILASVENRLGRTDIGRKLLHYLTDGSGDKMMGSFQEIFRTSFGVVGDIYIVLFIGIFFTVNPGLYREGIIKLIPSKGKERARNVLRRLDFTLKGWLKGMLIAMFFIAALSFIGLTIIGVPMSLALAFLAGLLNFIPNFGPLIAMLPAVLIGFTESANTALLIALLYIAIQAIESNIVTPMIQNVMIKIPPALIIISQVLFGTLTGALGIILATPLLIVVIVIVDELYVKQQKYS</sequence>
<accession>A0ABP9AF68</accession>
<feature type="transmembrane region" description="Helical" evidence="6">
    <location>
        <begin position="20"/>
        <end position="37"/>
    </location>
</feature>
<evidence type="ECO:0000313" key="7">
    <source>
        <dbReference type="EMBL" id="GAA4778932.1"/>
    </source>
</evidence>
<dbReference type="PANTHER" id="PTHR21716">
    <property type="entry name" value="TRANSMEMBRANE PROTEIN"/>
    <property type="match status" value="1"/>
</dbReference>
<dbReference type="InterPro" id="IPR002549">
    <property type="entry name" value="AI-2E-like"/>
</dbReference>